<dbReference type="GO" id="GO:0003824">
    <property type="term" value="F:catalytic activity"/>
    <property type="evidence" value="ECO:0007669"/>
    <property type="project" value="InterPro"/>
</dbReference>
<dbReference type="Gene3D" id="3.30.559.10">
    <property type="entry name" value="Chloramphenicol acetyltransferase-like domain"/>
    <property type="match status" value="1"/>
</dbReference>
<reference evidence="5 6" key="1">
    <citation type="submission" date="2019-01" db="EMBL/GenBank/DDBJ databases">
        <title>Ktedonosporobacter rubrisoli SCAWS-G2.</title>
        <authorList>
            <person name="Huang Y."/>
            <person name="Yan B."/>
        </authorList>
    </citation>
    <scope>NUCLEOTIDE SEQUENCE [LARGE SCALE GENOMIC DNA]</scope>
    <source>
        <strain evidence="5 6">SCAWS-G2</strain>
    </source>
</reference>
<dbReference type="InterPro" id="IPR036736">
    <property type="entry name" value="ACP-like_sf"/>
</dbReference>
<dbReference type="InterPro" id="IPR001242">
    <property type="entry name" value="Condensation_dom"/>
</dbReference>
<dbReference type="Proteomes" id="UP000290365">
    <property type="component" value="Chromosome"/>
</dbReference>
<dbReference type="PROSITE" id="PS00455">
    <property type="entry name" value="AMP_BINDING"/>
    <property type="match status" value="1"/>
</dbReference>
<dbReference type="GO" id="GO:0072330">
    <property type="term" value="P:monocarboxylic acid biosynthetic process"/>
    <property type="evidence" value="ECO:0007669"/>
    <property type="project" value="UniProtKB-ARBA"/>
</dbReference>
<dbReference type="GO" id="GO:0005829">
    <property type="term" value="C:cytosol"/>
    <property type="evidence" value="ECO:0007669"/>
    <property type="project" value="TreeGrafter"/>
</dbReference>
<dbReference type="PANTHER" id="PTHR45527">
    <property type="entry name" value="NONRIBOSOMAL PEPTIDE SYNTHETASE"/>
    <property type="match status" value="1"/>
</dbReference>
<dbReference type="Pfam" id="PF00550">
    <property type="entry name" value="PP-binding"/>
    <property type="match status" value="1"/>
</dbReference>
<evidence type="ECO:0000256" key="3">
    <source>
        <dbReference type="ARBA" id="ARBA00022553"/>
    </source>
</evidence>
<dbReference type="EMBL" id="CP035758">
    <property type="protein sequence ID" value="QBD77390.1"/>
    <property type="molecule type" value="Genomic_DNA"/>
</dbReference>
<dbReference type="InterPro" id="IPR009081">
    <property type="entry name" value="PP-bd_ACP"/>
</dbReference>
<dbReference type="SUPFAM" id="SSF56801">
    <property type="entry name" value="Acetyl-CoA synthetase-like"/>
    <property type="match status" value="1"/>
</dbReference>
<dbReference type="Pfam" id="PF13193">
    <property type="entry name" value="AMP-binding_C"/>
    <property type="match status" value="1"/>
</dbReference>
<dbReference type="InterPro" id="IPR010071">
    <property type="entry name" value="AA_adenyl_dom"/>
</dbReference>
<dbReference type="CDD" id="cd19531">
    <property type="entry name" value="LCL_NRPS-like"/>
    <property type="match status" value="1"/>
</dbReference>
<dbReference type="CDD" id="cd17646">
    <property type="entry name" value="A_NRPS_AB3403-like"/>
    <property type="match status" value="1"/>
</dbReference>
<dbReference type="Gene3D" id="2.30.38.10">
    <property type="entry name" value="Luciferase, Domain 3"/>
    <property type="match status" value="1"/>
</dbReference>
<dbReference type="FunFam" id="3.40.50.980:FF:000001">
    <property type="entry name" value="Non-ribosomal peptide synthetase"/>
    <property type="match status" value="1"/>
</dbReference>
<dbReference type="InterPro" id="IPR020845">
    <property type="entry name" value="AMP-binding_CS"/>
</dbReference>
<dbReference type="FunFam" id="1.10.1200.10:FF:000016">
    <property type="entry name" value="Non-ribosomal peptide synthase"/>
    <property type="match status" value="1"/>
</dbReference>
<dbReference type="Pfam" id="PF00668">
    <property type="entry name" value="Condensation"/>
    <property type="match status" value="1"/>
</dbReference>
<evidence type="ECO:0000256" key="2">
    <source>
        <dbReference type="ARBA" id="ARBA00022450"/>
    </source>
</evidence>
<dbReference type="Pfam" id="PF00501">
    <property type="entry name" value="AMP-binding"/>
    <property type="match status" value="1"/>
</dbReference>
<dbReference type="InterPro" id="IPR045851">
    <property type="entry name" value="AMP-bd_C_sf"/>
</dbReference>
<organism evidence="5 6">
    <name type="scientific">Ktedonosporobacter rubrisoli</name>
    <dbReference type="NCBI Taxonomy" id="2509675"/>
    <lineage>
        <taxon>Bacteria</taxon>
        <taxon>Bacillati</taxon>
        <taxon>Chloroflexota</taxon>
        <taxon>Ktedonobacteria</taxon>
        <taxon>Ktedonobacterales</taxon>
        <taxon>Ktedonosporobacteraceae</taxon>
        <taxon>Ktedonosporobacter</taxon>
    </lineage>
</organism>
<dbReference type="InterPro" id="IPR023213">
    <property type="entry name" value="CAT-like_dom_sf"/>
</dbReference>
<dbReference type="PROSITE" id="PS00012">
    <property type="entry name" value="PHOSPHOPANTETHEINE"/>
    <property type="match status" value="1"/>
</dbReference>
<dbReference type="FunFam" id="3.30.300.30:FF:000010">
    <property type="entry name" value="Enterobactin synthetase component F"/>
    <property type="match status" value="1"/>
</dbReference>
<dbReference type="SUPFAM" id="SSF52777">
    <property type="entry name" value="CoA-dependent acyltransferases"/>
    <property type="match status" value="2"/>
</dbReference>
<dbReference type="InterPro" id="IPR006162">
    <property type="entry name" value="Ppantetheine_attach_site"/>
</dbReference>
<comment type="cofactor">
    <cofactor evidence="1">
        <name>pantetheine 4'-phosphate</name>
        <dbReference type="ChEBI" id="CHEBI:47942"/>
    </cofactor>
</comment>
<dbReference type="InterPro" id="IPR025110">
    <property type="entry name" value="AMP-bd_C"/>
</dbReference>
<name>A0A4P6JQE6_KTERU</name>
<dbReference type="InterPro" id="IPR020806">
    <property type="entry name" value="PKS_PP-bd"/>
</dbReference>
<dbReference type="OrthoDB" id="9778383at2"/>
<evidence type="ECO:0000256" key="1">
    <source>
        <dbReference type="ARBA" id="ARBA00001957"/>
    </source>
</evidence>
<keyword evidence="3" id="KW-0597">Phosphoprotein</keyword>
<dbReference type="GO" id="GO:0043041">
    <property type="term" value="P:amino acid activation for nonribosomal peptide biosynthetic process"/>
    <property type="evidence" value="ECO:0007669"/>
    <property type="project" value="TreeGrafter"/>
</dbReference>
<dbReference type="FunFam" id="3.40.50.12780:FF:000012">
    <property type="entry name" value="Non-ribosomal peptide synthetase"/>
    <property type="match status" value="1"/>
</dbReference>
<keyword evidence="6" id="KW-1185">Reference proteome</keyword>
<gene>
    <name evidence="5" type="ORF">EPA93_15870</name>
</gene>
<dbReference type="Gene3D" id="3.30.300.30">
    <property type="match status" value="1"/>
</dbReference>
<dbReference type="PANTHER" id="PTHR45527:SF1">
    <property type="entry name" value="FATTY ACID SYNTHASE"/>
    <property type="match status" value="1"/>
</dbReference>
<dbReference type="GO" id="GO:0008610">
    <property type="term" value="P:lipid biosynthetic process"/>
    <property type="evidence" value="ECO:0007669"/>
    <property type="project" value="UniProtKB-ARBA"/>
</dbReference>
<proteinExistence type="predicted"/>
<evidence type="ECO:0000313" key="5">
    <source>
        <dbReference type="EMBL" id="QBD77390.1"/>
    </source>
</evidence>
<protein>
    <submittedName>
        <fullName evidence="5">Amino acid adenylation domain-containing protein</fullName>
    </submittedName>
</protein>
<dbReference type="FunFam" id="3.40.50.980:FF:000002">
    <property type="entry name" value="Enterobactin synthetase component F"/>
    <property type="match status" value="1"/>
</dbReference>
<dbReference type="GO" id="GO:0031177">
    <property type="term" value="F:phosphopantetheine binding"/>
    <property type="evidence" value="ECO:0007669"/>
    <property type="project" value="InterPro"/>
</dbReference>
<dbReference type="Gene3D" id="3.40.50.980">
    <property type="match status" value="2"/>
</dbReference>
<dbReference type="GO" id="GO:0044550">
    <property type="term" value="P:secondary metabolite biosynthetic process"/>
    <property type="evidence" value="ECO:0007669"/>
    <property type="project" value="UniProtKB-ARBA"/>
</dbReference>
<feature type="domain" description="Carrier" evidence="4">
    <location>
        <begin position="1032"/>
        <end position="1107"/>
    </location>
</feature>
<dbReference type="InterPro" id="IPR000873">
    <property type="entry name" value="AMP-dep_synth/lig_dom"/>
</dbReference>
<dbReference type="SMART" id="SM00823">
    <property type="entry name" value="PKS_PP"/>
    <property type="match status" value="1"/>
</dbReference>
<dbReference type="Gene3D" id="3.30.559.30">
    <property type="entry name" value="Nonribosomal peptide synthetase, condensation domain"/>
    <property type="match status" value="1"/>
</dbReference>
<dbReference type="NCBIfam" id="TIGR01733">
    <property type="entry name" value="AA-adenyl-dom"/>
    <property type="match status" value="1"/>
</dbReference>
<dbReference type="KEGG" id="kbs:EPA93_15870"/>
<dbReference type="AlphaFoldDB" id="A0A4P6JQE6"/>
<keyword evidence="2" id="KW-0596">Phosphopantetheine</keyword>
<dbReference type="Gene3D" id="1.10.1200.10">
    <property type="entry name" value="ACP-like"/>
    <property type="match status" value="1"/>
</dbReference>
<dbReference type="FunFam" id="2.30.38.10:FF:000001">
    <property type="entry name" value="Non-ribosomal peptide synthetase PvdI"/>
    <property type="match status" value="1"/>
</dbReference>
<sequence length="1133" mass="128771">MDRGKQMLKDNAQKKNQPGLVGNEISMLQRWRQKQEVHALGQIPRQTQTEALPLSFAQERIWFLQQMEPASTVYHLPIAYRLVGALNVSLLEESLAVLEQRHAALRTCYTEVNGQPVQRISAQQRRPLSLIDLQELRGNSDFPQHLKAVLAADYQIPFDLERGPLFRATLYKLQEQEHMLLLTLHHLITDGWSNGLLMEDLGALYTALATGQALPPAPEGLQFVDLACWERARWQRGEMDEALAYWKRQLATAPALLQLPLDAPRPAVRSNRGAVYNFQLADETVAKLRALCRAEHVTSVMALLAVFLVFLARYTAQEDLLVGLPVWNRQRKQAENVLGLFVNTLAIRISLAHQPDFRTLLERVRVATLEAYQHQEYPFEKLVEQLRPERTTSHTPLFQVMLSVDAGADEQLSWPGLILLPENVERVGAQVDLTLEITEHHQAQNGFDGFTCAFVYATDLFTPATIERMIGHFSQLLQACVAQPDTKIARLPILSQRELQQMTVDWNATQVIYQDSHFLPRLFEKQVERTPHEIALTYKQAVMTYCQLDERANQLANFLMARGVTSETLVGISVERSLEMVIGLLGILKAGAAYLPLDPYYPPQRLEYMLKDAQVPMLLTQSHLAERFAAMTMPLVCLDEDWQRIARFSQELPAISGSPEQLAYVIYTSGSTGKPKGVMNTHRGVCNRLLWMQDHYQLTGQDRVLQKTPFSFDVSVWEFFWPLITGARLVMAEPERHKDTAYLVEIIKSAAITTLHFVPSMLQLMLDEPGLEECFSLRRVICSGEALSPLVQTRFYQRSQAQLSNLYGPTEAAIDVSYWECQRGDQSKTVAIGFPLANTRLYVLDHLGQPVPIGVPGELHIGGVQVARGYLNKPEQTAEKFIPDPFSVEPTARLYKTGDIARYRADGALEYLGRMDHQVKIRGLRIELEEIEMVLMQHPAVREAVAITRELAPGDTRLVAYLIPTSSPMNQGDSLDVEEIQRYLSARLPDYMVPRTFMILESLPLSPNGKFDRQRLPQIMEETPSQPRAYVPPSNDIERTIAEIWGEILHLQQISIESNFFELGGHSLLVTQMRSKLRERLHVELSIMEAFRFTTIQTLARHVSQSSRSAAWSVQNIRERAARQRQAFKRKHP</sequence>
<evidence type="ECO:0000259" key="4">
    <source>
        <dbReference type="PROSITE" id="PS50075"/>
    </source>
</evidence>
<dbReference type="PROSITE" id="PS50075">
    <property type="entry name" value="CARRIER"/>
    <property type="match status" value="1"/>
</dbReference>
<evidence type="ECO:0000313" key="6">
    <source>
        <dbReference type="Proteomes" id="UP000290365"/>
    </source>
</evidence>
<accession>A0A4P6JQE6</accession>
<dbReference type="SUPFAM" id="SSF47336">
    <property type="entry name" value="ACP-like"/>
    <property type="match status" value="1"/>
</dbReference>